<dbReference type="AlphaFoldDB" id="A0A1E5TA99"/>
<dbReference type="Proteomes" id="UP000095713">
    <property type="component" value="Unassembled WGS sequence"/>
</dbReference>
<evidence type="ECO:0000313" key="3">
    <source>
        <dbReference type="Proteomes" id="UP000095713"/>
    </source>
</evidence>
<dbReference type="InterPro" id="IPR037401">
    <property type="entry name" value="SnoaL-like"/>
</dbReference>
<dbReference type="EMBL" id="MDJD01000034">
    <property type="protein sequence ID" value="OEK08278.1"/>
    <property type="molecule type" value="Genomic_DNA"/>
</dbReference>
<accession>A0A1E5TA99</accession>
<keyword evidence="3" id="KW-1185">Reference proteome</keyword>
<evidence type="ECO:0000313" key="2">
    <source>
        <dbReference type="EMBL" id="OEK08278.1"/>
    </source>
</evidence>
<feature type="domain" description="SnoaL-like" evidence="1">
    <location>
        <begin position="16"/>
        <end position="112"/>
    </location>
</feature>
<protein>
    <recommendedName>
        <fullName evidence="1">SnoaL-like domain-containing protein</fullName>
    </recommendedName>
</protein>
<proteinExistence type="predicted"/>
<reference evidence="2 3" key="1">
    <citation type="submission" date="2016-05" db="EMBL/GenBank/DDBJ databases">
        <title>Draft Genome Sequence of Algibacter sp. Strain SK-16 Isolated from the Surface Water of Aburatsubo Inlet.</title>
        <authorList>
            <person name="Wong S.-K."/>
            <person name="Yoshizawa S."/>
            <person name="Nakajima Y."/>
            <person name="Ogura Y."/>
            <person name="Tetsuya H."/>
            <person name="Hamasaki K."/>
        </authorList>
    </citation>
    <scope>NUCLEOTIDE SEQUENCE [LARGE SCALE GENOMIC DNA]</scope>
    <source>
        <strain evidence="2 3">SK-16</strain>
    </source>
</reference>
<dbReference type="Gene3D" id="3.10.450.50">
    <property type="match status" value="2"/>
</dbReference>
<dbReference type="SUPFAM" id="SSF54427">
    <property type="entry name" value="NTF2-like"/>
    <property type="match status" value="2"/>
</dbReference>
<dbReference type="STRING" id="1849968.A8C32_02135"/>
<comment type="caution">
    <text evidence="2">The sequence shown here is derived from an EMBL/GenBank/DDBJ whole genome shotgun (WGS) entry which is preliminary data.</text>
</comment>
<dbReference type="OrthoDB" id="9812089at2"/>
<organism evidence="2 3">
    <name type="scientific">Flavivirga aquatica</name>
    <dbReference type="NCBI Taxonomy" id="1849968"/>
    <lineage>
        <taxon>Bacteria</taxon>
        <taxon>Pseudomonadati</taxon>
        <taxon>Bacteroidota</taxon>
        <taxon>Flavobacteriia</taxon>
        <taxon>Flavobacteriales</taxon>
        <taxon>Flavobacteriaceae</taxon>
        <taxon>Flavivirga</taxon>
    </lineage>
</organism>
<dbReference type="RefSeq" id="WP_069829787.1">
    <property type="nucleotide sequence ID" value="NZ_MDJD01000034.1"/>
</dbReference>
<dbReference type="InterPro" id="IPR032710">
    <property type="entry name" value="NTF2-like_dom_sf"/>
</dbReference>
<dbReference type="Pfam" id="PF12680">
    <property type="entry name" value="SnoaL_2"/>
    <property type="match status" value="1"/>
</dbReference>
<evidence type="ECO:0000259" key="1">
    <source>
        <dbReference type="Pfam" id="PF12680"/>
    </source>
</evidence>
<sequence>MIFIKEKKMNNKEKAKAYHTAVSEYNESTIKKMVHENYIQHNPKVPSGRTAFISMLPKLKMHGSKIENIRMLEDGQYIIMHHKWTNAVPFGFDETAAFHIIRFDKNGLIAEHWNVMTKMASSNISGRSLLSGETEVKDLNKTESNKSKINTLFNKLINEGVEKIVDTLPQFFHADFHQHNVLLTDGIKGLIQAIPDDSLFPRYKKQHAVFGEGNFVLSISEGLLSGKNSVLYDLFRLEEGKIAAHWNIYEDIPTQNLANNNTMFNF</sequence>
<name>A0A1E5TA99_9FLAO</name>
<gene>
    <name evidence="2" type="ORF">A8C32_02135</name>
</gene>